<reference evidence="1 2" key="1">
    <citation type="submission" date="2009-12" db="EMBL/GenBank/DDBJ databases">
        <authorList>
            <person name="Shrivastava S."/>
            <person name="Madupu R."/>
            <person name="Durkin A.S."/>
            <person name="Torralba M."/>
            <person name="Methe B."/>
            <person name="Sutton G.G."/>
            <person name="Strausberg R.L."/>
            <person name="Nelson K.E."/>
        </authorList>
    </citation>
    <scope>NUCLEOTIDE SEQUENCE [LARGE SCALE GENOMIC DNA]</scope>
    <source>
        <strain evidence="1 2">W5455</strain>
    </source>
</reference>
<proteinExistence type="predicted"/>
<protein>
    <submittedName>
        <fullName evidence="1">Uncharacterized protein</fullName>
    </submittedName>
</protein>
<sequence length="39" mass="4377">MKRFCRATAFFLILLTLAVAFVLFGMVAGRAQLLNAVRF</sequence>
<keyword evidence="2" id="KW-1185">Reference proteome</keyword>
<evidence type="ECO:0000313" key="1">
    <source>
        <dbReference type="EMBL" id="EFB90001.1"/>
    </source>
</evidence>
<accession>A0ABM9ZT11</accession>
<organism evidence="1 2">
    <name type="scientific">Pyramidobacter piscolens W5455</name>
    <dbReference type="NCBI Taxonomy" id="352165"/>
    <lineage>
        <taxon>Bacteria</taxon>
        <taxon>Thermotogati</taxon>
        <taxon>Synergistota</taxon>
        <taxon>Synergistia</taxon>
        <taxon>Synergistales</taxon>
        <taxon>Dethiosulfovibrionaceae</taxon>
        <taxon>Pyramidobacter</taxon>
    </lineage>
</organism>
<dbReference type="Proteomes" id="UP000006462">
    <property type="component" value="Unassembled WGS sequence"/>
</dbReference>
<dbReference type="EMBL" id="ADFP01000100">
    <property type="protein sequence ID" value="EFB90001.1"/>
    <property type="molecule type" value="Genomic_DNA"/>
</dbReference>
<comment type="caution">
    <text evidence="1">The sequence shown here is derived from an EMBL/GenBank/DDBJ whole genome shotgun (WGS) entry which is preliminary data.</text>
</comment>
<gene>
    <name evidence="1" type="ORF">HMPREF7215_1104</name>
</gene>
<evidence type="ECO:0000313" key="2">
    <source>
        <dbReference type="Proteomes" id="UP000006462"/>
    </source>
</evidence>
<name>A0ABM9ZT11_9BACT</name>